<dbReference type="SUPFAM" id="SSF81606">
    <property type="entry name" value="PP2C-like"/>
    <property type="match status" value="1"/>
</dbReference>
<organism evidence="3 4">
    <name type="scientific">Forsythia ovata</name>
    <dbReference type="NCBI Taxonomy" id="205694"/>
    <lineage>
        <taxon>Eukaryota</taxon>
        <taxon>Viridiplantae</taxon>
        <taxon>Streptophyta</taxon>
        <taxon>Embryophyta</taxon>
        <taxon>Tracheophyta</taxon>
        <taxon>Spermatophyta</taxon>
        <taxon>Magnoliopsida</taxon>
        <taxon>eudicotyledons</taxon>
        <taxon>Gunneridae</taxon>
        <taxon>Pentapetalae</taxon>
        <taxon>asterids</taxon>
        <taxon>lamiids</taxon>
        <taxon>Lamiales</taxon>
        <taxon>Oleaceae</taxon>
        <taxon>Forsythieae</taxon>
        <taxon>Forsythia</taxon>
    </lineage>
</organism>
<comment type="catalytic activity">
    <reaction evidence="1">
        <text>O-phospho-L-threonyl-[protein] + H2O = L-threonyl-[protein] + phosphate</text>
        <dbReference type="Rhea" id="RHEA:47004"/>
        <dbReference type="Rhea" id="RHEA-COMP:11060"/>
        <dbReference type="Rhea" id="RHEA-COMP:11605"/>
        <dbReference type="ChEBI" id="CHEBI:15377"/>
        <dbReference type="ChEBI" id="CHEBI:30013"/>
        <dbReference type="ChEBI" id="CHEBI:43474"/>
        <dbReference type="ChEBI" id="CHEBI:61977"/>
        <dbReference type="EC" id="3.1.3.16"/>
    </reaction>
</comment>
<accession>A0ABD1VME5</accession>
<dbReference type="InterPro" id="IPR036457">
    <property type="entry name" value="PPM-type-like_dom_sf"/>
</dbReference>
<evidence type="ECO:0000313" key="4">
    <source>
        <dbReference type="Proteomes" id="UP001604277"/>
    </source>
</evidence>
<comment type="catalytic activity">
    <reaction evidence="1">
        <text>O-phospho-L-seryl-[protein] + H2O = L-seryl-[protein] + phosphate</text>
        <dbReference type="Rhea" id="RHEA:20629"/>
        <dbReference type="Rhea" id="RHEA-COMP:9863"/>
        <dbReference type="Rhea" id="RHEA-COMP:11604"/>
        <dbReference type="ChEBI" id="CHEBI:15377"/>
        <dbReference type="ChEBI" id="CHEBI:29999"/>
        <dbReference type="ChEBI" id="CHEBI:43474"/>
        <dbReference type="ChEBI" id="CHEBI:83421"/>
        <dbReference type="EC" id="3.1.3.16"/>
    </reaction>
</comment>
<feature type="domain" description="PPM-type phosphatase" evidence="2">
    <location>
        <begin position="30"/>
        <end position="266"/>
    </location>
</feature>
<dbReference type="EMBL" id="JBFOLJ010000005">
    <property type="protein sequence ID" value="KAL2538524.1"/>
    <property type="molecule type" value="Genomic_DNA"/>
</dbReference>
<reference evidence="4" key="1">
    <citation type="submission" date="2024-07" db="EMBL/GenBank/DDBJ databases">
        <title>Two chromosome-level genome assemblies of Korean endemic species Abeliophyllum distichum and Forsythia ovata (Oleaceae).</title>
        <authorList>
            <person name="Jang H."/>
        </authorList>
    </citation>
    <scope>NUCLEOTIDE SEQUENCE [LARGE SCALE GENOMIC DNA]</scope>
</reference>
<dbReference type="AlphaFoldDB" id="A0ABD1VME5"/>
<dbReference type="PANTHER" id="PTHR12320:SF81">
    <property type="entry name" value="PROTEIN PHOSPHATASE 2C 23-RELATED"/>
    <property type="match status" value="1"/>
</dbReference>
<dbReference type="GO" id="GO:0004722">
    <property type="term" value="F:protein serine/threonine phosphatase activity"/>
    <property type="evidence" value="ECO:0007669"/>
    <property type="project" value="UniProtKB-EC"/>
</dbReference>
<dbReference type="InterPro" id="IPR001932">
    <property type="entry name" value="PPM-type_phosphatase-like_dom"/>
</dbReference>
<comment type="cofactor">
    <cofactor evidence="1">
        <name>Mn(2+)</name>
        <dbReference type="ChEBI" id="CHEBI:29035"/>
    </cofactor>
</comment>
<sequence>MVAMNCSRSLLSDQETVSCTESDLKMIPAAFYIPKHNPLKPKGEDAHFICEPEQTIGVADGVGGWAKHGIDSGIFARELMFNTAEYAQDEKKKNGVVLPKSVLFKAFLNTKAEGSSTACIITLQGEFLHCANVGDSKFVLIRDGKVVFSSPIQTRSFNSPYQLGKESDSPSIAEEFKCRVEAGDVIVAGTDGLFDNVDEKKLERMVFQGLLEDIKPELLSKEIATFALEKANNPFACTPFEKEARQAGYHYLGGKYDDITVIVAFIRPKEWMY</sequence>
<comment type="similarity">
    <text evidence="1">Belongs to the PP2C family.</text>
</comment>
<dbReference type="PANTHER" id="PTHR12320">
    <property type="entry name" value="PROTEIN PHOSPHATASE 2C"/>
    <property type="match status" value="1"/>
</dbReference>
<keyword evidence="1" id="KW-0378">Hydrolase</keyword>
<dbReference type="InterPro" id="IPR039123">
    <property type="entry name" value="PPTC7"/>
</dbReference>
<dbReference type="Proteomes" id="UP001604277">
    <property type="component" value="Unassembled WGS sequence"/>
</dbReference>
<keyword evidence="1" id="KW-0904">Protein phosphatase</keyword>
<evidence type="ECO:0000259" key="2">
    <source>
        <dbReference type="PROSITE" id="PS51746"/>
    </source>
</evidence>
<comment type="caution">
    <text evidence="3">The sequence shown here is derived from an EMBL/GenBank/DDBJ whole genome shotgun (WGS) entry which is preliminary data.</text>
</comment>
<dbReference type="Pfam" id="PF07228">
    <property type="entry name" value="SpoIIE"/>
    <property type="match status" value="1"/>
</dbReference>
<dbReference type="SMART" id="SM00332">
    <property type="entry name" value="PP2Cc"/>
    <property type="match status" value="1"/>
</dbReference>
<dbReference type="PROSITE" id="PS51746">
    <property type="entry name" value="PPM_2"/>
    <property type="match status" value="1"/>
</dbReference>
<dbReference type="Gene3D" id="3.60.40.10">
    <property type="entry name" value="PPM-type phosphatase domain"/>
    <property type="match status" value="1"/>
</dbReference>
<keyword evidence="1" id="KW-0479">Metal-binding</keyword>
<proteinExistence type="inferred from homology"/>
<dbReference type="EC" id="3.1.3.16" evidence="1"/>
<keyword evidence="1" id="KW-0460">Magnesium</keyword>
<protein>
    <recommendedName>
        <fullName evidence="1">Protein phosphatase</fullName>
        <ecNumber evidence="1">3.1.3.16</ecNumber>
    </recommendedName>
</protein>
<keyword evidence="4" id="KW-1185">Reference proteome</keyword>
<dbReference type="SMART" id="SM00331">
    <property type="entry name" value="PP2C_SIG"/>
    <property type="match status" value="1"/>
</dbReference>
<gene>
    <name evidence="3" type="ORF">Fot_19915</name>
</gene>
<keyword evidence="1" id="KW-0464">Manganese</keyword>
<comment type="cofactor">
    <cofactor evidence="1">
        <name>Mg(2+)</name>
        <dbReference type="ChEBI" id="CHEBI:18420"/>
    </cofactor>
</comment>
<dbReference type="GO" id="GO:0046872">
    <property type="term" value="F:metal ion binding"/>
    <property type="evidence" value="ECO:0007669"/>
    <property type="project" value="UniProtKB-UniRule"/>
</dbReference>
<evidence type="ECO:0000256" key="1">
    <source>
        <dbReference type="RuleBase" id="RU366020"/>
    </source>
</evidence>
<evidence type="ECO:0000313" key="3">
    <source>
        <dbReference type="EMBL" id="KAL2538524.1"/>
    </source>
</evidence>
<dbReference type="CDD" id="cd00143">
    <property type="entry name" value="PP2Cc"/>
    <property type="match status" value="1"/>
</dbReference>
<name>A0ABD1VME5_9LAMI</name>